<protein>
    <submittedName>
        <fullName evidence="1">Uncharacterized protein</fullName>
    </submittedName>
</protein>
<comment type="caution">
    <text evidence="1">The sequence shown here is derived from an EMBL/GenBank/DDBJ whole genome shotgun (WGS) entry which is preliminary data.</text>
</comment>
<proteinExistence type="predicted"/>
<keyword evidence="2" id="KW-1185">Reference proteome</keyword>
<dbReference type="Proteomes" id="UP000244906">
    <property type="component" value="Unassembled WGS sequence"/>
</dbReference>
<evidence type="ECO:0000313" key="1">
    <source>
        <dbReference type="EMBL" id="PVZ71829.1"/>
    </source>
</evidence>
<gene>
    <name evidence="1" type="ORF">DC094_02035</name>
</gene>
<accession>A0A2V1GZG7</accession>
<dbReference type="EMBL" id="QDDL01000001">
    <property type="protein sequence ID" value="PVZ71829.1"/>
    <property type="molecule type" value="Genomic_DNA"/>
</dbReference>
<evidence type="ECO:0000313" key="2">
    <source>
        <dbReference type="Proteomes" id="UP000244906"/>
    </source>
</evidence>
<reference evidence="1 2" key="1">
    <citation type="submission" date="2018-04" db="EMBL/GenBank/DDBJ databases">
        <title>Thalassorhabdus spongiae gen. nov., sp. nov., isolated from a marine sponge in South-West Iceland.</title>
        <authorList>
            <person name="Knobloch S."/>
            <person name="Daussin A."/>
            <person name="Johannsson R."/>
            <person name="Marteinsson V.T."/>
        </authorList>
    </citation>
    <scope>NUCLEOTIDE SEQUENCE [LARGE SCALE GENOMIC DNA]</scope>
    <source>
        <strain evidence="1 2">Hp12</strain>
    </source>
</reference>
<name>A0A2V1GZG7_9GAMM</name>
<dbReference type="AlphaFoldDB" id="A0A2V1GZG7"/>
<sequence length="111" mass="12933">MTNGKLGLAFYEISKNCERRKSLPIIKPSEEVTHVVLADQELSFQYSVGFSETYCLLNLRFLPEDGHKYVFNAKSELFSCYWEMNDATKKVSMEKREWLRGDTENSAFCKD</sequence>
<organism evidence="1 2">
    <name type="scientific">Pelagibaculum spongiae</name>
    <dbReference type="NCBI Taxonomy" id="2080658"/>
    <lineage>
        <taxon>Bacteria</taxon>
        <taxon>Pseudomonadati</taxon>
        <taxon>Pseudomonadota</taxon>
        <taxon>Gammaproteobacteria</taxon>
        <taxon>Oceanospirillales</taxon>
        <taxon>Pelagibaculum</taxon>
    </lineage>
</organism>